<name>A0A327WPN4_9GAMM</name>
<feature type="binding site" evidence="9 12">
    <location>
        <begin position="197"/>
        <end position="202"/>
    </location>
    <ligand>
        <name>NADP(+)</name>
        <dbReference type="ChEBI" id="CHEBI:58349"/>
    </ligand>
</feature>
<comment type="catalytic activity">
    <reaction evidence="7 9 14">
        <text>(S)-4-amino-5-oxopentanoate + tRNA(Glu) + NADP(+) = L-glutamyl-tRNA(Glu) + NADPH + H(+)</text>
        <dbReference type="Rhea" id="RHEA:12344"/>
        <dbReference type="Rhea" id="RHEA-COMP:9663"/>
        <dbReference type="Rhea" id="RHEA-COMP:9680"/>
        <dbReference type="ChEBI" id="CHEBI:15378"/>
        <dbReference type="ChEBI" id="CHEBI:57501"/>
        <dbReference type="ChEBI" id="CHEBI:57783"/>
        <dbReference type="ChEBI" id="CHEBI:58349"/>
        <dbReference type="ChEBI" id="CHEBI:78442"/>
        <dbReference type="ChEBI" id="CHEBI:78520"/>
        <dbReference type="EC" id="1.2.1.70"/>
    </reaction>
</comment>
<evidence type="ECO:0000256" key="1">
    <source>
        <dbReference type="ARBA" id="ARBA00005059"/>
    </source>
</evidence>
<dbReference type="SUPFAM" id="SSF51735">
    <property type="entry name" value="NAD(P)-binding Rossmann-fold domains"/>
    <property type="match status" value="1"/>
</dbReference>
<dbReference type="GO" id="GO:0050661">
    <property type="term" value="F:NADP binding"/>
    <property type="evidence" value="ECO:0007669"/>
    <property type="project" value="InterPro"/>
</dbReference>
<dbReference type="EC" id="1.2.1.70" evidence="3 9"/>
<feature type="domain" description="Glutamyl-tRNA reductase N-terminal" evidence="17">
    <location>
        <begin position="16"/>
        <end position="164"/>
    </location>
</feature>
<feature type="active site" description="Nucleophile" evidence="9 10">
    <location>
        <position position="60"/>
    </location>
</feature>
<keyword evidence="6 9" id="KW-0627">Porphyrin biosynthesis</keyword>
<feature type="binding site" evidence="9 11">
    <location>
        <begin position="122"/>
        <end position="124"/>
    </location>
    <ligand>
        <name>substrate</name>
    </ligand>
</feature>
<dbReference type="Gene3D" id="3.40.50.720">
    <property type="entry name" value="NAD(P)-binding Rossmann-like Domain"/>
    <property type="match status" value="1"/>
</dbReference>
<comment type="function">
    <text evidence="9">Catalyzes the NADPH-dependent reduction of glutamyl-tRNA(Glu) to glutamate 1-semialdehyde (GSA).</text>
</comment>
<evidence type="ECO:0000256" key="3">
    <source>
        <dbReference type="ARBA" id="ARBA00012970"/>
    </source>
</evidence>
<comment type="caution">
    <text evidence="18">The sequence shown here is derived from an EMBL/GenBank/DDBJ whole genome shotgun (WGS) entry which is preliminary data.</text>
</comment>
<dbReference type="InterPro" id="IPR000343">
    <property type="entry name" value="4pyrrol_synth_GluRdtase"/>
</dbReference>
<evidence type="ECO:0000256" key="5">
    <source>
        <dbReference type="ARBA" id="ARBA00023002"/>
    </source>
</evidence>
<gene>
    <name evidence="9" type="primary">hemA</name>
    <name evidence="18" type="ORF">B0I24_11652</name>
</gene>
<dbReference type="NCBIfam" id="TIGR01035">
    <property type="entry name" value="hemA"/>
    <property type="match status" value="1"/>
</dbReference>
<dbReference type="Pfam" id="PF01488">
    <property type="entry name" value="Shikimate_DH"/>
    <property type="match status" value="1"/>
</dbReference>
<proteinExistence type="inferred from homology"/>
<dbReference type="InterPro" id="IPR018214">
    <property type="entry name" value="GluRdtase_CS"/>
</dbReference>
<reference evidence="18 19" key="1">
    <citation type="submission" date="2018-06" db="EMBL/GenBank/DDBJ databases">
        <title>Genomic Encyclopedia of Type Strains, Phase III (KMG-III): the genomes of soil and plant-associated and newly described type strains.</title>
        <authorList>
            <person name="Whitman W."/>
        </authorList>
    </citation>
    <scope>NUCLEOTIDE SEQUENCE [LARGE SCALE GENOMIC DNA]</scope>
    <source>
        <strain evidence="18 19">CGMCC 1.15366</strain>
    </source>
</reference>
<comment type="similarity">
    <text evidence="2 9 14">Belongs to the glutamyl-tRNA reductase family.</text>
</comment>
<feature type="binding site" evidence="9 11">
    <location>
        <begin position="59"/>
        <end position="62"/>
    </location>
    <ligand>
        <name>substrate</name>
    </ligand>
</feature>
<evidence type="ECO:0000256" key="12">
    <source>
        <dbReference type="PIRSR" id="PIRSR000445-3"/>
    </source>
</evidence>
<comment type="miscellaneous">
    <text evidence="9">During catalysis, the active site Cys acts as a nucleophile attacking the alpha-carbonyl group of tRNA-bound glutamate with the formation of a thioester intermediate between enzyme and glutamate, and the concomitant release of tRNA(Glu). The thioester intermediate is finally reduced by direct hydride transfer from NADPH, to form the product GSA.</text>
</comment>
<dbReference type="HAMAP" id="MF_00087">
    <property type="entry name" value="Glu_tRNA_reductase"/>
    <property type="match status" value="1"/>
</dbReference>
<feature type="binding site" evidence="9 11">
    <location>
        <position position="128"/>
    </location>
    <ligand>
        <name>substrate</name>
    </ligand>
</feature>
<sequence length="425" mass="46480">MKKSVSDPSSMTILALGVNHKTASVEVREKVAFAADKLELALQSLTQLGHVSESVIVSTCNRTELYCHLEQADLEPVVQWLADFHQVPAAELQQYLYQLADTEAVDHLMAVASGLDSLVLGEPQILGQVKQAYQQAKEAGTVGTIFERLFQSTFAIAKDVRTHTEVGQNAVSVAFAAVNLAKHIFSSLKDATVLLVGAGETAELAARHLSEQGVKRMLIANRTRARGEALAQLVGGEAHSLSDLQYLLPQADIVISSTASPLPIIGKGLVESAVKKRRHQPMLLIDLAVPRDVEEQVGDLDDVFLYTVDDLQSIVSANRKQRENEAEAARAMIASQAEAFNAWMRSLNSVDLLKRYRETHQQLAEQALQRALQGLNSGKDPQDLLIELTNRLSNTLMHTPTRAIQEAGRRGDLTALAAYQKLIKE</sequence>
<evidence type="ECO:0000313" key="18">
    <source>
        <dbReference type="EMBL" id="RAJ93694.1"/>
    </source>
</evidence>
<dbReference type="CDD" id="cd05213">
    <property type="entry name" value="NAD_bind_Glutamyl_tRNA_reduct"/>
    <property type="match status" value="1"/>
</dbReference>
<dbReference type="UniPathway" id="UPA00251">
    <property type="reaction ID" value="UER00316"/>
</dbReference>
<dbReference type="SUPFAM" id="SSF69742">
    <property type="entry name" value="Glutamyl tRNA-reductase catalytic, N-terminal domain"/>
    <property type="match status" value="1"/>
</dbReference>
<dbReference type="Pfam" id="PF05201">
    <property type="entry name" value="GlutR_N"/>
    <property type="match status" value="1"/>
</dbReference>
<dbReference type="InterPro" id="IPR015895">
    <property type="entry name" value="4pyrrol_synth_GluRdtase_N"/>
</dbReference>
<dbReference type="GO" id="GO:0019353">
    <property type="term" value="P:protoporphyrinogen IX biosynthetic process from glutamate"/>
    <property type="evidence" value="ECO:0007669"/>
    <property type="project" value="TreeGrafter"/>
</dbReference>
<evidence type="ECO:0000256" key="7">
    <source>
        <dbReference type="ARBA" id="ARBA00047464"/>
    </source>
</evidence>
<evidence type="ECO:0000256" key="2">
    <source>
        <dbReference type="ARBA" id="ARBA00005916"/>
    </source>
</evidence>
<dbReference type="InterPro" id="IPR036343">
    <property type="entry name" value="GluRdtase_N_sf"/>
</dbReference>
<dbReference type="Proteomes" id="UP000249203">
    <property type="component" value="Unassembled WGS sequence"/>
</dbReference>
<dbReference type="AlphaFoldDB" id="A0A327WPN4"/>
<comment type="subunit">
    <text evidence="9">Homodimer.</text>
</comment>
<dbReference type="FunFam" id="3.40.50.720:FF:000031">
    <property type="entry name" value="Glutamyl-tRNA reductase"/>
    <property type="match status" value="1"/>
</dbReference>
<evidence type="ECO:0000259" key="17">
    <source>
        <dbReference type="Pfam" id="PF05201"/>
    </source>
</evidence>
<feature type="site" description="Important for activity" evidence="9 13">
    <location>
        <position position="107"/>
    </location>
</feature>
<organism evidence="18 19">
    <name type="scientific">Aliidiomarina maris</name>
    <dbReference type="NCBI Taxonomy" id="531312"/>
    <lineage>
        <taxon>Bacteria</taxon>
        <taxon>Pseudomonadati</taxon>
        <taxon>Pseudomonadota</taxon>
        <taxon>Gammaproteobacteria</taxon>
        <taxon>Alteromonadales</taxon>
        <taxon>Idiomarinaceae</taxon>
        <taxon>Aliidiomarina</taxon>
    </lineage>
</organism>
<dbReference type="PANTHER" id="PTHR43013">
    <property type="entry name" value="GLUTAMYL-TRNA REDUCTASE"/>
    <property type="match status" value="1"/>
</dbReference>
<dbReference type="InterPro" id="IPR006151">
    <property type="entry name" value="Shikm_DH/Glu-tRNA_Rdtase"/>
</dbReference>
<evidence type="ECO:0000256" key="13">
    <source>
        <dbReference type="PIRSR" id="PIRSR000445-4"/>
    </source>
</evidence>
<evidence type="ECO:0000256" key="14">
    <source>
        <dbReference type="RuleBase" id="RU000584"/>
    </source>
</evidence>
<dbReference type="Pfam" id="PF00745">
    <property type="entry name" value="GlutR_dimer"/>
    <property type="match status" value="1"/>
</dbReference>
<dbReference type="InterPro" id="IPR036291">
    <property type="entry name" value="NAD(P)-bd_dom_sf"/>
</dbReference>
<dbReference type="FunFam" id="3.30.460.30:FF:000001">
    <property type="entry name" value="Glutamyl-tRNA reductase"/>
    <property type="match status" value="1"/>
</dbReference>
<evidence type="ECO:0000256" key="8">
    <source>
        <dbReference type="ARBA" id="ARBA00068659"/>
    </source>
</evidence>
<evidence type="ECO:0000256" key="9">
    <source>
        <dbReference type="HAMAP-Rule" id="MF_00087"/>
    </source>
</evidence>
<dbReference type="PROSITE" id="PS00747">
    <property type="entry name" value="GLUTR"/>
    <property type="match status" value="1"/>
</dbReference>
<protein>
    <recommendedName>
        <fullName evidence="8 9">Glutamyl-tRNA reductase</fullName>
        <shortName evidence="9">GluTR</shortName>
        <ecNumber evidence="3 9">1.2.1.70</ecNumber>
    </recommendedName>
</protein>
<evidence type="ECO:0000259" key="15">
    <source>
        <dbReference type="Pfam" id="PF00745"/>
    </source>
</evidence>
<comment type="domain">
    <text evidence="9">Possesses an unusual extended V-shaped dimeric structure with each monomer consisting of three distinct domains arranged along a curved 'spinal' alpha-helix. The N-terminal catalytic domain specifically recognizes the glutamate moiety of the substrate. The second domain is the NADPH-binding domain, and the third C-terminal domain is responsible for dimerization.</text>
</comment>
<dbReference type="SUPFAM" id="SSF69075">
    <property type="entry name" value="Glutamyl tRNA-reductase dimerization domain"/>
    <property type="match status" value="1"/>
</dbReference>
<dbReference type="InterPro" id="IPR036453">
    <property type="entry name" value="GluRdtase_dimer_dom_sf"/>
</dbReference>
<evidence type="ECO:0000256" key="4">
    <source>
        <dbReference type="ARBA" id="ARBA00022857"/>
    </source>
</evidence>
<dbReference type="InterPro" id="IPR015896">
    <property type="entry name" value="4pyrrol_synth_GluRdtase_dimer"/>
</dbReference>
<evidence type="ECO:0000259" key="16">
    <source>
        <dbReference type="Pfam" id="PF01488"/>
    </source>
</evidence>
<dbReference type="PANTHER" id="PTHR43013:SF1">
    <property type="entry name" value="GLUTAMYL-TRNA REDUCTASE"/>
    <property type="match status" value="1"/>
</dbReference>
<evidence type="ECO:0000313" key="19">
    <source>
        <dbReference type="Proteomes" id="UP000249203"/>
    </source>
</evidence>
<feature type="domain" description="Quinate/shikimate 5-dehydrogenase/glutamyl-tRNA reductase" evidence="16">
    <location>
        <begin position="180"/>
        <end position="314"/>
    </location>
</feature>
<feature type="binding site" evidence="9 11">
    <location>
        <position position="117"/>
    </location>
    <ligand>
        <name>substrate</name>
    </ligand>
</feature>
<evidence type="ECO:0000256" key="6">
    <source>
        <dbReference type="ARBA" id="ARBA00023244"/>
    </source>
</evidence>
<dbReference type="PIRSF" id="PIRSF000445">
    <property type="entry name" value="4pyrrol_synth_GluRdtase"/>
    <property type="match status" value="1"/>
</dbReference>
<dbReference type="GO" id="GO:0008883">
    <property type="term" value="F:glutamyl-tRNA reductase activity"/>
    <property type="evidence" value="ECO:0007669"/>
    <property type="project" value="UniProtKB-UniRule"/>
</dbReference>
<keyword evidence="5 9" id="KW-0560">Oxidoreductase</keyword>
<feature type="domain" description="Tetrapyrrole biosynthesis glutamyl-tRNA reductase dimerisation" evidence="15">
    <location>
        <begin position="329"/>
        <end position="422"/>
    </location>
</feature>
<comment type="pathway">
    <text evidence="1 9 14">Porphyrin-containing compound metabolism; protoporphyrin-IX biosynthesis; 5-aminolevulinate from L-glutamyl-tRNA(Glu): step 1/2.</text>
</comment>
<evidence type="ECO:0000256" key="10">
    <source>
        <dbReference type="PIRSR" id="PIRSR000445-1"/>
    </source>
</evidence>
<evidence type="ECO:0000256" key="11">
    <source>
        <dbReference type="PIRSR" id="PIRSR000445-2"/>
    </source>
</evidence>
<dbReference type="Gene3D" id="3.30.460.30">
    <property type="entry name" value="Glutamyl-tRNA reductase, N-terminal domain"/>
    <property type="match status" value="1"/>
</dbReference>
<dbReference type="EMBL" id="QLMD01000016">
    <property type="protein sequence ID" value="RAJ93694.1"/>
    <property type="molecule type" value="Genomic_DNA"/>
</dbReference>
<accession>A0A327WPN4</accession>
<keyword evidence="4 9" id="KW-0521">NADP</keyword>